<sequence>TAREKEEAEAKELQRQSASAPKSSRIVIPGKREPGTPIKKRRLGI</sequence>
<evidence type="ECO:0000313" key="2">
    <source>
        <dbReference type="EMBL" id="CAG8756908.1"/>
    </source>
</evidence>
<protein>
    <submittedName>
        <fullName evidence="2">5812_t:CDS:1</fullName>
    </submittedName>
</protein>
<evidence type="ECO:0000256" key="1">
    <source>
        <dbReference type="SAM" id="MobiDB-lite"/>
    </source>
</evidence>
<proteinExistence type="predicted"/>
<evidence type="ECO:0000313" key="3">
    <source>
        <dbReference type="Proteomes" id="UP000789342"/>
    </source>
</evidence>
<dbReference type="AlphaFoldDB" id="A0A9N9IZM6"/>
<dbReference type="Proteomes" id="UP000789342">
    <property type="component" value="Unassembled WGS sequence"/>
</dbReference>
<dbReference type="OrthoDB" id="10253254at2759"/>
<dbReference type="EMBL" id="CAJVPV010038560">
    <property type="protein sequence ID" value="CAG8756908.1"/>
    <property type="molecule type" value="Genomic_DNA"/>
</dbReference>
<gene>
    <name evidence="2" type="ORF">AMORRO_LOCUS15661</name>
</gene>
<keyword evidence="3" id="KW-1185">Reference proteome</keyword>
<feature type="region of interest" description="Disordered" evidence="1">
    <location>
        <begin position="1"/>
        <end position="45"/>
    </location>
</feature>
<feature type="compositionally biased region" description="Basic and acidic residues" evidence="1">
    <location>
        <begin position="1"/>
        <end position="14"/>
    </location>
</feature>
<organism evidence="2 3">
    <name type="scientific">Acaulospora morrowiae</name>
    <dbReference type="NCBI Taxonomy" id="94023"/>
    <lineage>
        <taxon>Eukaryota</taxon>
        <taxon>Fungi</taxon>
        <taxon>Fungi incertae sedis</taxon>
        <taxon>Mucoromycota</taxon>
        <taxon>Glomeromycotina</taxon>
        <taxon>Glomeromycetes</taxon>
        <taxon>Diversisporales</taxon>
        <taxon>Acaulosporaceae</taxon>
        <taxon>Acaulospora</taxon>
    </lineage>
</organism>
<reference evidence="2" key="1">
    <citation type="submission" date="2021-06" db="EMBL/GenBank/DDBJ databases">
        <authorList>
            <person name="Kallberg Y."/>
            <person name="Tangrot J."/>
            <person name="Rosling A."/>
        </authorList>
    </citation>
    <scope>NUCLEOTIDE SEQUENCE</scope>
    <source>
        <strain evidence="2">CL551</strain>
    </source>
</reference>
<accession>A0A9N9IZM6</accession>
<name>A0A9N9IZM6_9GLOM</name>
<feature type="non-terminal residue" evidence="2">
    <location>
        <position position="1"/>
    </location>
</feature>
<comment type="caution">
    <text evidence="2">The sequence shown here is derived from an EMBL/GenBank/DDBJ whole genome shotgun (WGS) entry which is preliminary data.</text>
</comment>